<feature type="compositionally biased region" description="Basic and acidic residues" evidence="1">
    <location>
        <begin position="79"/>
        <end position="100"/>
    </location>
</feature>
<feature type="region of interest" description="Disordered" evidence="1">
    <location>
        <begin position="53"/>
        <end position="107"/>
    </location>
</feature>
<reference evidence="2" key="1">
    <citation type="submission" date="2020-06" db="EMBL/GenBank/DDBJ databases">
        <title>Draft genome sequences of strains closely related to Aspergillus parafelis and Aspergillus hiratsukae.</title>
        <authorList>
            <person name="Dos Santos R.A.C."/>
            <person name="Rivero-Menendez O."/>
            <person name="Steenwyk J.L."/>
            <person name="Mead M.E."/>
            <person name="Goldman G.H."/>
            <person name="Alastruey-Izquierdo A."/>
            <person name="Rokas A."/>
        </authorList>
    </citation>
    <scope>NUCLEOTIDE SEQUENCE</scope>
    <source>
        <strain evidence="2">CNM-CM5623</strain>
    </source>
</reference>
<protein>
    <recommendedName>
        <fullName evidence="4">AT hook motif protein</fullName>
    </recommendedName>
</protein>
<dbReference type="AlphaFoldDB" id="A0A8H6QFE4"/>
<sequence>MPMTWDREADAKLLLRIFTTSNIKLDYEDLAKHMGADCTTIAIKSRIQRLRIYPGDGGAVNGDSSAPASPEKRKRGRGKKDANGDAADKASPKKVKKEENDSAVDSA</sequence>
<dbReference type="EMBL" id="JACBAE010001128">
    <property type="protein sequence ID" value="KAF7172650.1"/>
    <property type="molecule type" value="Genomic_DNA"/>
</dbReference>
<evidence type="ECO:0008006" key="4">
    <source>
        <dbReference type="Google" id="ProtNLM"/>
    </source>
</evidence>
<proteinExistence type="predicted"/>
<evidence type="ECO:0000313" key="2">
    <source>
        <dbReference type="EMBL" id="KAF7172650.1"/>
    </source>
</evidence>
<accession>A0A8H6QFE4</accession>
<comment type="caution">
    <text evidence="2">The sequence shown here is derived from an EMBL/GenBank/DDBJ whole genome shotgun (WGS) entry which is preliminary data.</text>
</comment>
<dbReference type="Proteomes" id="UP000654922">
    <property type="component" value="Unassembled WGS sequence"/>
</dbReference>
<organism evidence="2 3">
    <name type="scientific">Aspergillus felis</name>
    <dbReference type="NCBI Taxonomy" id="1287682"/>
    <lineage>
        <taxon>Eukaryota</taxon>
        <taxon>Fungi</taxon>
        <taxon>Dikarya</taxon>
        <taxon>Ascomycota</taxon>
        <taxon>Pezizomycotina</taxon>
        <taxon>Eurotiomycetes</taxon>
        <taxon>Eurotiomycetidae</taxon>
        <taxon>Eurotiales</taxon>
        <taxon>Aspergillaceae</taxon>
        <taxon>Aspergillus</taxon>
        <taxon>Aspergillus subgen. Fumigati</taxon>
    </lineage>
</organism>
<name>A0A8H6QFE4_9EURO</name>
<gene>
    <name evidence="2" type="ORF">CNMCM5623_004800</name>
</gene>
<dbReference type="OrthoDB" id="5418867at2759"/>
<evidence type="ECO:0000256" key="1">
    <source>
        <dbReference type="SAM" id="MobiDB-lite"/>
    </source>
</evidence>
<evidence type="ECO:0000313" key="3">
    <source>
        <dbReference type="Proteomes" id="UP000654922"/>
    </source>
</evidence>